<dbReference type="Proteomes" id="UP000251314">
    <property type="component" value="Unassembled WGS sequence"/>
</dbReference>
<evidence type="ECO:0008006" key="5">
    <source>
        <dbReference type="Google" id="ProtNLM"/>
    </source>
</evidence>
<reference evidence="1" key="2">
    <citation type="submission" date="2018-10" db="EMBL/GenBank/DDBJ databases">
        <title>Effector identification in a new, highly contiguous assembly of the strawberry crown rot pathogen Phytophthora cactorum.</title>
        <authorList>
            <person name="Armitage A.D."/>
            <person name="Nellist C.F."/>
            <person name="Bates H."/>
            <person name="Vickerstaff R.J."/>
            <person name="Harrison R.J."/>
        </authorList>
    </citation>
    <scope>NUCLEOTIDE SEQUENCE</scope>
    <source>
        <strain evidence="1">15-7</strain>
        <strain evidence="2">P415</strain>
    </source>
</reference>
<organism evidence="3 4">
    <name type="scientific">Phytophthora cactorum</name>
    <dbReference type="NCBI Taxonomy" id="29920"/>
    <lineage>
        <taxon>Eukaryota</taxon>
        <taxon>Sar</taxon>
        <taxon>Stramenopiles</taxon>
        <taxon>Oomycota</taxon>
        <taxon>Peronosporomycetes</taxon>
        <taxon>Peronosporales</taxon>
        <taxon>Peronosporaceae</taxon>
        <taxon>Phytophthora</taxon>
    </lineage>
</organism>
<dbReference type="Proteomes" id="UP000697107">
    <property type="component" value="Unassembled WGS sequence"/>
</dbReference>
<evidence type="ECO:0000313" key="4">
    <source>
        <dbReference type="Proteomes" id="UP000251314"/>
    </source>
</evidence>
<dbReference type="EMBL" id="MJFZ01000475">
    <property type="protein sequence ID" value="RAW28649.1"/>
    <property type="molecule type" value="Genomic_DNA"/>
</dbReference>
<gene>
    <name evidence="3" type="ORF">PC110_g14978</name>
    <name evidence="1" type="ORF">PC113_g1615</name>
    <name evidence="2" type="ORF">PC118_g11662</name>
</gene>
<accession>A0A329RWG2</accession>
<protein>
    <recommendedName>
        <fullName evidence="5">DDE-1 domain-containing protein</fullName>
    </recommendedName>
</protein>
<keyword evidence="4" id="KW-1185">Reference proteome</keyword>
<name>A0A329RWG2_9STRA</name>
<dbReference type="EMBL" id="RCML01000357">
    <property type="protein sequence ID" value="KAG2979626.1"/>
    <property type="molecule type" value="Genomic_DNA"/>
</dbReference>
<evidence type="ECO:0000313" key="1">
    <source>
        <dbReference type="EMBL" id="KAG2867804.1"/>
    </source>
</evidence>
<dbReference type="VEuPathDB" id="FungiDB:PC110_g14978"/>
<dbReference type="OrthoDB" id="124416at2759"/>
<evidence type="ECO:0000313" key="3">
    <source>
        <dbReference type="EMBL" id="RAW28649.1"/>
    </source>
</evidence>
<evidence type="ECO:0000313" key="2">
    <source>
        <dbReference type="EMBL" id="KAG2979626.1"/>
    </source>
</evidence>
<dbReference type="EMBL" id="RCMG01000019">
    <property type="protein sequence ID" value="KAG2867804.1"/>
    <property type="molecule type" value="Genomic_DNA"/>
</dbReference>
<dbReference type="AlphaFoldDB" id="A0A329RWG2"/>
<sequence length="104" mass="11963">MDADIIASFKVAYRRKQLRWVYDKIKNGDSIGKKVYAVDQLQAMQWSKDIWRELQGKRTIESCCRHTGIVFNVVDERSKDAEFSSYGVDVEVEDIIVCAGQLSL</sequence>
<proteinExistence type="predicted"/>
<reference evidence="3 4" key="1">
    <citation type="submission" date="2018-01" db="EMBL/GenBank/DDBJ databases">
        <title>Draft genome of the strawberry crown rot pathogen Phytophthora cactorum.</title>
        <authorList>
            <person name="Armitage A.D."/>
            <person name="Lysoe E."/>
            <person name="Nellist C.F."/>
            <person name="Harrison R.J."/>
            <person name="Brurberg M.B."/>
        </authorList>
    </citation>
    <scope>NUCLEOTIDE SEQUENCE [LARGE SCALE GENOMIC DNA]</scope>
    <source>
        <strain evidence="3 4">10300</strain>
    </source>
</reference>
<dbReference type="Proteomes" id="UP000735874">
    <property type="component" value="Unassembled WGS sequence"/>
</dbReference>
<comment type="caution">
    <text evidence="3">The sequence shown here is derived from an EMBL/GenBank/DDBJ whole genome shotgun (WGS) entry which is preliminary data.</text>
</comment>